<sequence>MEGIPDIDPFRARRAELDKLMAQPDFFMDQRRAKDISREHTHVSNLIRLYDRLANLERELDENREMAEDTSADPELRELAMEEVTLGESKYDQYREDLLLAMLPPDRTDSRNTIVEVRGGAGGDEANIFAGDLYRMYQRLADRQGWKIETMGMNESDVGGFREVAFLISGEDVYKRLKYESGVHRVQRVPATESQGRIHTSTATVAVLPEAEEVDVEIRPDDLEITTCRASGAGGQHVNKTESAVQLTHIPSGIMVYCADERSQMKNRAKAMKVLRSRLLERKQKEEADKYAEYRRSQIGTGDRSERIRTYNFPQSRLTDHRIGLTVHSLTAVMDGDLDEIIDALATADTAARLKALLAENTARIS</sequence>
<dbReference type="FunFam" id="3.30.160.20:FF:000004">
    <property type="entry name" value="Peptide chain release factor 1"/>
    <property type="match status" value="1"/>
</dbReference>
<dbReference type="InterPro" id="IPR004373">
    <property type="entry name" value="RF-1"/>
</dbReference>
<comment type="similarity">
    <text evidence="3 7">Belongs to the prokaryotic/mitochondrial release factor family.</text>
</comment>
<dbReference type="Gene3D" id="3.30.70.1660">
    <property type="match status" value="1"/>
</dbReference>
<evidence type="ECO:0000256" key="4">
    <source>
        <dbReference type="ARBA" id="ARBA00022481"/>
    </source>
</evidence>
<dbReference type="FunFam" id="3.30.70.1660:FF:000002">
    <property type="entry name" value="Peptide chain release factor 1"/>
    <property type="match status" value="1"/>
</dbReference>
<keyword evidence="6 7" id="KW-0648">Protein biosynthesis</keyword>
<feature type="domain" description="Prokaryotic-type class I peptide chain release factors" evidence="10">
    <location>
        <begin position="229"/>
        <end position="245"/>
    </location>
</feature>
<dbReference type="NCBIfam" id="TIGR00019">
    <property type="entry name" value="prfA"/>
    <property type="match status" value="1"/>
</dbReference>
<dbReference type="PANTHER" id="PTHR43804:SF7">
    <property type="entry name" value="LD18447P"/>
    <property type="match status" value="1"/>
</dbReference>
<dbReference type="InterPro" id="IPR000352">
    <property type="entry name" value="Pep_chain_release_fac_I"/>
</dbReference>
<evidence type="ECO:0000256" key="2">
    <source>
        <dbReference type="ARBA" id="ARBA00004496"/>
    </source>
</evidence>
<dbReference type="HAMAP" id="MF_00093">
    <property type="entry name" value="Rel_fac_1"/>
    <property type="match status" value="1"/>
</dbReference>
<dbReference type="SMART" id="SM00937">
    <property type="entry name" value="PCRF"/>
    <property type="match status" value="1"/>
</dbReference>
<evidence type="ECO:0000256" key="5">
    <source>
        <dbReference type="ARBA" id="ARBA00022490"/>
    </source>
</evidence>
<evidence type="ECO:0000313" key="12">
    <source>
        <dbReference type="Proteomes" id="UP000642829"/>
    </source>
</evidence>
<dbReference type="AlphaFoldDB" id="A0A8J3GEJ7"/>
<comment type="PTM">
    <text evidence="7">Methylated by PrmC. Methylation increases the termination efficiency of RF1.</text>
</comment>
<evidence type="ECO:0000256" key="1">
    <source>
        <dbReference type="ARBA" id="ARBA00002986"/>
    </source>
</evidence>
<dbReference type="Gene3D" id="3.30.160.20">
    <property type="match status" value="1"/>
</dbReference>
<dbReference type="GO" id="GO:0005829">
    <property type="term" value="C:cytosol"/>
    <property type="evidence" value="ECO:0007669"/>
    <property type="project" value="UniProtKB-ARBA"/>
</dbReference>
<dbReference type="Pfam" id="PF00472">
    <property type="entry name" value="RF-1"/>
    <property type="match status" value="1"/>
</dbReference>
<dbReference type="InterPro" id="IPR045853">
    <property type="entry name" value="Pep_chain_release_fac_I_sf"/>
</dbReference>
<evidence type="ECO:0000256" key="6">
    <source>
        <dbReference type="ARBA" id="ARBA00022917"/>
    </source>
</evidence>
<dbReference type="Gene3D" id="6.10.140.1950">
    <property type="match status" value="1"/>
</dbReference>
<feature type="modified residue" description="N5-methylglutamine" evidence="7">
    <location>
        <position position="236"/>
    </location>
</feature>
<comment type="function">
    <text evidence="1 7">Peptide chain release factor 1 directs the termination of translation in response to the peptide chain termination codons UAG and UAA.</text>
</comment>
<dbReference type="EMBL" id="BMXG01000022">
    <property type="protein sequence ID" value="GHC09693.1"/>
    <property type="molecule type" value="Genomic_DNA"/>
</dbReference>
<protein>
    <recommendedName>
        <fullName evidence="7 8">Peptide chain release factor 1</fullName>
        <shortName evidence="7">RF-1</shortName>
    </recommendedName>
</protein>
<evidence type="ECO:0000313" key="11">
    <source>
        <dbReference type="EMBL" id="GHC09693.1"/>
    </source>
</evidence>
<keyword evidence="5 7" id="KW-0963">Cytoplasm</keyword>
<proteinExistence type="inferred from homology"/>
<feature type="coiled-coil region" evidence="9">
    <location>
        <begin position="46"/>
        <end position="73"/>
    </location>
</feature>
<dbReference type="GO" id="GO:0016149">
    <property type="term" value="F:translation release factor activity, codon specific"/>
    <property type="evidence" value="ECO:0007669"/>
    <property type="project" value="UniProtKB-UniRule"/>
</dbReference>
<keyword evidence="9" id="KW-0175">Coiled coil</keyword>
<name>A0A8J3GEJ7_9BACT</name>
<dbReference type="RefSeq" id="WP_189516471.1">
    <property type="nucleotide sequence ID" value="NZ_BMXG01000022.1"/>
</dbReference>
<evidence type="ECO:0000256" key="7">
    <source>
        <dbReference type="HAMAP-Rule" id="MF_00093"/>
    </source>
</evidence>
<keyword evidence="12" id="KW-1185">Reference proteome</keyword>
<reference evidence="11" key="2">
    <citation type="submission" date="2020-09" db="EMBL/GenBank/DDBJ databases">
        <authorList>
            <person name="Sun Q."/>
            <person name="Kim S."/>
        </authorList>
    </citation>
    <scope>NUCLEOTIDE SEQUENCE</scope>
    <source>
        <strain evidence="11">KCTC 12870</strain>
    </source>
</reference>
<accession>A0A8J3GEJ7</accession>
<dbReference type="FunFam" id="3.30.70.1660:FF:000004">
    <property type="entry name" value="Peptide chain release factor 1"/>
    <property type="match status" value="1"/>
</dbReference>
<evidence type="ECO:0000256" key="8">
    <source>
        <dbReference type="NCBIfam" id="TIGR00019"/>
    </source>
</evidence>
<dbReference type="SUPFAM" id="SSF75620">
    <property type="entry name" value="Release factor"/>
    <property type="match status" value="1"/>
</dbReference>
<evidence type="ECO:0000256" key="9">
    <source>
        <dbReference type="SAM" id="Coils"/>
    </source>
</evidence>
<organism evidence="11 12">
    <name type="scientific">Cerasicoccus arenae</name>
    <dbReference type="NCBI Taxonomy" id="424488"/>
    <lineage>
        <taxon>Bacteria</taxon>
        <taxon>Pseudomonadati</taxon>
        <taxon>Verrucomicrobiota</taxon>
        <taxon>Opitutia</taxon>
        <taxon>Puniceicoccales</taxon>
        <taxon>Cerasicoccaceae</taxon>
        <taxon>Cerasicoccus</taxon>
    </lineage>
</organism>
<comment type="subcellular location">
    <subcellularLocation>
        <location evidence="2 7">Cytoplasm</location>
    </subcellularLocation>
</comment>
<dbReference type="PROSITE" id="PS00745">
    <property type="entry name" value="RF_PROK_I"/>
    <property type="match status" value="1"/>
</dbReference>
<evidence type="ECO:0000259" key="10">
    <source>
        <dbReference type="PROSITE" id="PS00745"/>
    </source>
</evidence>
<keyword evidence="4 7" id="KW-0488">Methylation</keyword>
<gene>
    <name evidence="7 11" type="primary">prfA</name>
    <name evidence="11" type="ORF">GCM10007047_28730</name>
</gene>
<dbReference type="Pfam" id="PF03462">
    <property type="entry name" value="PCRF"/>
    <property type="match status" value="1"/>
</dbReference>
<comment type="caution">
    <text evidence="11">The sequence shown here is derived from an EMBL/GenBank/DDBJ whole genome shotgun (WGS) entry which is preliminary data.</text>
</comment>
<dbReference type="InterPro" id="IPR050057">
    <property type="entry name" value="Prokaryotic/Mito_RF"/>
</dbReference>
<dbReference type="InterPro" id="IPR005139">
    <property type="entry name" value="PCRF"/>
</dbReference>
<reference evidence="11" key="1">
    <citation type="journal article" date="2014" name="Int. J. Syst. Evol. Microbiol.">
        <title>Complete genome sequence of Corynebacterium casei LMG S-19264T (=DSM 44701T), isolated from a smear-ripened cheese.</title>
        <authorList>
            <consortium name="US DOE Joint Genome Institute (JGI-PGF)"/>
            <person name="Walter F."/>
            <person name="Albersmeier A."/>
            <person name="Kalinowski J."/>
            <person name="Ruckert C."/>
        </authorList>
    </citation>
    <scope>NUCLEOTIDE SEQUENCE</scope>
    <source>
        <strain evidence="11">KCTC 12870</strain>
    </source>
</reference>
<evidence type="ECO:0000256" key="3">
    <source>
        <dbReference type="ARBA" id="ARBA00010835"/>
    </source>
</evidence>
<dbReference type="NCBIfam" id="NF001859">
    <property type="entry name" value="PRK00591.1"/>
    <property type="match status" value="1"/>
</dbReference>
<dbReference type="Proteomes" id="UP000642829">
    <property type="component" value="Unassembled WGS sequence"/>
</dbReference>
<dbReference type="PANTHER" id="PTHR43804">
    <property type="entry name" value="LD18447P"/>
    <property type="match status" value="1"/>
</dbReference>